<evidence type="ECO:0000313" key="4">
    <source>
        <dbReference type="Proteomes" id="UP001233172"/>
    </source>
</evidence>
<sequence length="386" mass="43599">MRTRERLSQRDNENERKIEPEIGRQIQKLKESKKKKRFRESKREKEGRVCQAYRDTSEETEKEGRVRQAYRDTSEETEKETQRDRMTEPVTHREIKIHNIESRGDVPSMTAVVSLSVAYSNSTESTSYEDLAFVNEVEGHPVNLSREIQVISGSVDNNGEPTLQFQFKYPNTKMLGAYMCSVKGLDDIGRPLSISSTANLTSYSLNTLIDTIYELEANRSASDALVSFLQACVDKQTGLIDSLNKRIYPMLAYGFSASSIFNGHRYYFSTHAQSFSFGSAEFLCNGFGGYVAEMDTHEEVVIVRNFISSFNISEAVWTGATYEAPSGVWVNKHSSTTPNFEWAPGEPANNTCQCFHSKFKGWLGTCECDNITSASSYVCEIPQQTC</sequence>
<dbReference type="CDD" id="cd00037">
    <property type="entry name" value="CLECT"/>
    <property type="match status" value="1"/>
</dbReference>
<dbReference type="InterPro" id="IPR016186">
    <property type="entry name" value="C-type_lectin-like/link_sf"/>
</dbReference>
<dbReference type="SUPFAM" id="SSF56436">
    <property type="entry name" value="C-type lectin-like"/>
    <property type="match status" value="1"/>
</dbReference>
<evidence type="ECO:0000256" key="1">
    <source>
        <dbReference type="SAM" id="MobiDB-lite"/>
    </source>
</evidence>
<organism evidence="3 4">
    <name type="scientific">Biomphalaria pfeifferi</name>
    <name type="common">Bloodfluke planorb</name>
    <name type="synonym">Freshwater snail</name>
    <dbReference type="NCBI Taxonomy" id="112525"/>
    <lineage>
        <taxon>Eukaryota</taxon>
        <taxon>Metazoa</taxon>
        <taxon>Spiralia</taxon>
        <taxon>Lophotrochozoa</taxon>
        <taxon>Mollusca</taxon>
        <taxon>Gastropoda</taxon>
        <taxon>Heterobranchia</taxon>
        <taxon>Euthyneura</taxon>
        <taxon>Panpulmonata</taxon>
        <taxon>Hygrophila</taxon>
        <taxon>Lymnaeoidea</taxon>
        <taxon>Planorbidae</taxon>
        <taxon>Biomphalaria</taxon>
    </lineage>
</organism>
<feature type="region of interest" description="Disordered" evidence="1">
    <location>
        <begin position="1"/>
        <end position="89"/>
    </location>
</feature>
<dbReference type="PROSITE" id="PS50041">
    <property type="entry name" value="C_TYPE_LECTIN_2"/>
    <property type="match status" value="1"/>
</dbReference>
<dbReference type="Proteomes" id="UP001233172">
    <property type="component" value="Unassembled WGS sequence"/>
</dbReference>
<dbReference type="EMBL" id="JASAOG010000014">
    <property type="protein sequence ID" value="KAK0065215.1"/>
    <property type="molecule type" value="Genomic_DNA"/>
</dbReference>
<feature type="compositionally biased region" description="Basic residues" evidence="1">
    <location>
        <begin position="31"/>
        <end position="40"/>
    </location>
</feature>
<gene>
    <name evidence="3" type="ORF">Bpfe_005241</name>
</gene>
<feature type="compositionally biased region" description="Basic and acidic residues" evidence="1">
    <location>
        <begin position="1"/>
        <end position="22"/>
    </location>
</feature>
<keyword evidence="4" id="KW-1185">Reference proteome</keyword>
<accession>A0AAD8C2Y1</accession>
<dbReference type="Gene3D" id="3.10.100.10">
    <property type="entry name" value="Mannose-Binding Protein A, subunit A"/>
    <property type="match status" value="1"/>
</dbReference>
<dbReference type="InterPro" id="IPR001304">
    <property type="entry name" value="C-type_lectin-like"/>
</dbReference>
<feature type="domain" description="C-type lectin" evidence="2">
    <location>
        <begin position="261"/>
        <end position="362"/>
    </location>
</feature>
<reference evidence="3" key="2">
    <citation type="submission" date="2023-04" db="EMBL/GenBank/DDBJ databases">
        <authorList>
            <person name="Bu L."/>
            <person name="Lu L."/>
            <person name="Laidemitt M.R."/>
            <person name="Zhang S.M."/>
            <person name="Mutuku M."/>
            <person name="Mkoji G."/>
            <person name="Steinauer M."/>
            <person name="Loker E.S."/>
        </authorList>
    </citation>
    <scope>NUCLEOTIDE SEQUENCE</scope>
    <source>
        <strain evidence="3">KasaAsao</strain>
        <tissue evidence="3">Whole Snail</tissue>
    </source>
</reference>
<evidence type="ECO:0000313" key="3">
    <source>
        <dbReference type="EMBL" id="KAK0065215.1"/>
    </source>
</evidence>
<dbReference type="AlphaFoldDB" id="A0AAD8C2Y1"/>
<feature type="compositionally biased region" description="Basic and acidic residues" evidence="1">
    <location>
        <begin position="55"/>
        <end position="89"/>
    </location>
</feature>
<proteinExistence type="predicted"/>
<dbReference type="InterPro" id="IPR016187">
    <property type="entry name" value="CTDL_fold"/>
</dbReference>
<evidence type="ECO:0000259" key="2">
    <source>
        <dbReference type="PROSITE" id="PS50041"/>
    </source>
</evidence>
<protein>
    <recommendedName>
        <fullName evidence="2">C-type lectin domain-containing protein</fullName>
    </recommendedName>
</protein>
<reference evidence="3" key="1">
    <citation type="journal article" date="2023" name="PLoS Negl. Trop. Dis.">
        <title>A genome sequence for Biomphalaria pfeifferi, the major vector snail for the human-infecting parasite Schistosoma mansoni.</title>
        <authorList>
            <person name="Bu L."/>
            <person name="Lu L."/>
            <person name="Laidemitt M.R."/>
            <person name="Zhang S.M."/>
            <person name="Mutuku M."/>
            <person name="Mkoji G."/>
            <person name="Steinauer M."/>
            <person name="Loker E.S."/>
        </authorList>
    </citation>
    <scope>NUCLEOTIDE SEQUENCE</scope>
    <source>
        <strain evidence="3">KasaAsao</strain>
    </source>
</reference>
<name>A0AAD8C2Y1_BIOPF</name>
<comment type="caution">
    <text evidence="3">The sequence shown here is derived from an EMBL/GenBank/DDBJ whole genome shotgun (WGS) entry which is preliminary data.</text>
</comment>